<organism evidence="2 3">
    <name type="scientific">Paenibacillus sabuli</name>
    <dbReference type="NCBI Taxonomy" id="2772509"/>
    <lineage>
        <taxon>Bacteria</taxon>
        <taxon>Bacillati</taxon>
        <taxon>Bacillota</taxon>
        <taxon>Bacilli</taxon>
        <taxon>Bacillales</taxon>
        <taxon>Paenibacillaceae</taxon>
        <taxon>Paenibacillus</taxon>
    </lineage>
</organism>
<accession>A0A927BPV6</accession>
<dbReference type="RefSeq" id="WP_190913486.1">
    <property type="nucleotide sequence ID" value="NZ_JACXIZ010000001.1"/>
</dbReference>
<comment type="caution">
    <text evidence="2">The sequence shown here is derived from an EMBL/GenBank/DDBJ whole genome shotgun (WGS) entry which is preliminary data.</text>
</comment>
<keyword evidence="1" id="KW-0175">Coiled coil</keyword>
<dbReference type="Gene3D" id="1.20.5.340">
    <property type="match status" value="1"/>
</dbReference>
<name>A0A927BPV6_9BACL</name>
<evidence type="ECO:0000256" key="1">
    <source>
        <dbReference type="SAM" id="Coils"/>
    </source>
</evidence>
<reference evidence="2" key="1">
    <citation type="submission" date="2020-09" db="EMBL/GenBank/DDBJ databases">
        <title>A novel bacterium of genus Paenibacillus, isolated from South China Sea.</title>
        <authorList>
            <person name="Huang H."/>
            <person name="Mo K."/>
            <person name="Hu Y."/>
        </authorList>
    </citation>
    <scope>NUCLEOTIDE SEQUENCE</scope>
    <source>
        <strain evidence="2">IB182496</strain>
    </source>
</reference>
<sequence>MENLLQQILQEIQRLKEDVRQVNQNQLLLNENQHQMSHQINAIHQSVVRIEDGQPKDIFALLEKIHHNFLDKDAEIAALNKRVFRLETDIEKFNRQ</sequence>
<dbReference type="EMBL" id="JACXIZ010000001">
    <property type="protein sequence ID" value="MBD2843560.1"/>
    <property type="molecule type" value="Genomic_DNA"/>
</dbReference>
<proteinExistence type="predicted"/>
<gene>
    <name evidence="2" type="ORF">IDH44_00025</name>
</gene>
<evidence type="ECO:0000313" key="2">
    <source>
        <dbReference type="EMBL" id="MBD2843560.1"/>
    </source>
</evidence>
<dbReference type="Proteomes" id="UP000621560">
    <property type="component" value="Unassembled WGS sequence"/>
</dbReference>
<evidence type="ECO:0000313" key="3">
    <source>
        <dbReference type="Proteomes" id="UP000621560"/>
    </source>
</evidence>
<protein>
    <submittedName>
        <fullName evidence="2">Uncharacterized protein</fullName>
    </submittedName>
</protein>
<feature type="coiled-coil region" evidence="1">
    <location>
        <begin position="5"/>
        <end position="32"/>
    </location>
</feature>
<dbReference type="AlphaFoldDB" id="A0A927BPV6"/>
<keyword evidence="3" id="KW-1185">Reference proteome</keyword>